<evidence type="ECO:0000256" key="1">
    <source>
        <dbReference type="SAM" id="MobiDB-lite"/>
    </source>
</evidence>
<dbReference type="eggNOG" id="ENOG50335MP">
    <property type="taxonomic scope" value="Bacteria"/>
</dbReference>
<dbReference type="KEGG" id="nha:Nham_1351"/>
<proteinExistence type="predicted"/>
<reference evidence="2 3" key="1">
    <citation type="submission" date="2006-03" db="EMBL/GenBank/DDBJ databases">
        <title>Complete sequence of chromosome of Nitrobacter hamburgensis X14.</title>
        <authorList>
            <consortium name="US DOE Joint Genome Institute"/>
            <person name="Copeland A."/>
            <person name="Lucas S."/>
            <person name="Lapidus A."/>
            <person name="Barry K."/>
            <person name="Detter J.C."/>
            <person name="Glavina del Rio T."/>
            <person name="Hammon N."/>
            <person name="Israni S."/>
            <person name="Dalin E."/>
            <person name="Tice H."/>
            <person name="Pitluck S."/>
            <person name="Chain P."/>
            <person name="Malfatti S."/>
            <person name="Shin M."/>
            <person name="Vergez L."/>
            <person name="Schmutz J."/>
            <person name="Larimer F."/>
            <person name="Land M."/>
            <person name="Hauser L."/>
            <person name="Kyrpides N."/>
            <person name="Ivanova N."/>
            <person name="Ward B."/>
            <person name="Arp D."/>
            <person name="Klotz M."/>
            <person name="Stein L."/>
            <person name="O'Mullan G."/>
            <person name="Starkenburg S."/>
            <person name="Sayavedra L."/>
            <person name="Poret-Peterson A.T."/>
            <person name="Gentry M.E."/>
            <person name="Bruce D."/>
            <person name="Richardson P."/>
        </authorList>
    </citation>
    <scope>NUCLEOTIDE SEQUENCE [LARGE SCALE GENOMIC DNA]</scope>
    <source>
        <strain evidence="3">DSM 10229 / NCIMB 13809 / X14</strain>
    </source>
</reference>
<protein>
    <submittedName>
        <fullName evidence="2">Uncharacterized protein</fullName>
    </submittedName>
</protein>
<dbReference type="EMBL" id="CP000319">
    <property type="protein sequence ID" value="ABE62175.1"/>
    <property type="molecule type" value="Genomic_DNA"/>
</dbReference>
<name>Q1QNM2_NITHX</name>
<organism evidence="2 3">
    <name type="scientific">Nitrobacter hamburgensis (strain DSM 10229 / NCIMB 13809 / X14)</name>
    <dbReference type="NCBI Taxonomy" id="323097"/>
    <lineage>
        <taxon>Bacteria</taxon>
        <taxon>Pseudomonadati</taxon>
        <taxon>Pseudomonadota</taxon>
        <taxon>Alphaproteobacteria</taxon>
        <taxon>Hyphomicrobiales</taxon>
        <taxon>Nitrobacteraceae</taxon>
        <taxon>Nitrobacter</taxon>
    </lineage>
</organism>
<dbReference type="STRING" id="323097.Nham_1351"/>
<accession>Q1QNM2</accession>
<dbReference type="AlphaFoldDB" id="Q1QNM2"/>
<dbReference type="Proteomes" id="UP000001953">
    <property type="component" value="Chromosome"/>
</dbReference>
<evidence type="ECO:0000313" key="3">
    <source>
        <dbReference type="Proteomes" id="UP000001953"/>
    </source>
</evidence>
<evidence type="ECO:0000313" key="2">
    <source>
        <dbReference type="EMBL" id="ABE62175.1"/>
    </source>
</evidence>
<feature type="compositionally biased region" description="Basic and acidic residues" evidence="1">
    <location>
        <begin position="183"/>
        <end position="196"/>
    </location>
</feature>
<feature type="region of interest" description="Disordered" evidence="1">
    <location>
        <begin position="167"/>
        <end position="196"/>
    </location>
</feature>
<dbReference type="RefSeq" id="WP_011509867.1">
    <property type="nucleotide sequence ID" value="NC_007964.1"/>
</dbReference>
<dbReference type="OrthoDB" id="8478738at2"/>
<dbReference type="HOGENOM" id="CLU_1238240_0_0_5"/>
<gene>
    <name evidence="2" type="ordered locus">Nham_1351</name>
</gene>
<sequence>MPMPVEPLVRTALAPFDKRVRRVVDIGFKAYLSRRGAGNLYKRTDAAEIFDCVVQAAIVEFDDKPGVKVFKGKATARFLFANTVLVRFKKADRSGAGQNVRTGANDRFLNPTLAFPDAPEAMKVEICWKLNAMRTGYDSLHVTSRNGAGVLWSYELLGGVQETIRFPSKPAPMPATGRRRAKLKSEDAKKKSRDAS</sequence>
<keyword evidence="3" id="KW-1185">Reference proteome</keyword>